<evidence type="ECO:0000313" key="11">
    <source>
        <dbReference type="EMBL" id="VAI84061.1"/>
    </source>
</evidence>
<organism evidence="11 12">
    <name type="scientific">Triticum turgidum subsp. durum</name>
    <name type="common">Durum wheat</name>
    <name type="synonym">Triticum durum</name>
    <dbReference type="NCBI Taxonomy" id="4567"/>
    <lineage>
        <taxon>Eukaryota</taxon>
        <taxon>Viridiplantae</taxon>
        <taxon>Streptophyta</taxon>
        <taxon>Embryophyta</taxon>
        <taxon>Tracheophyta</taxon>
        <taxon>Spermatophyta</taxon>
        <taxon>Magnoliopsida</taxon>
        <taxon>Liliopsida</taxon>
        <taxon>Poales</taxon>
        <taxon>Poaceae</taxon>
        <taxon>BOP clade</taxon>
        <taxon>Pooideae</taxon>
        <taxon>Triticodae</taxon>
        <taxon>Triticeae</taxon>
        <taxon>Triticinae</taxon>
        <taxon>Triticum</taxon>
    </lineage>
</organism>
<reference evidence="11 12" key="1">
    <citation type="submission" date="2017-09" db="EMBL/GenBank/DDBJ databases">
        <authorList>
            <consortium name="International Durum Wheat Genome Sequencing Consortium (IDWGSC)"/>
            <person name="Milanesi L."/>
        </authorList>
    </citation>
    <scope>NUCLEOTIDE SEQUENCE [LARGE SCALE GENOMIC DNA]</scope>
    <source>
        <strain evidence="12">cv. Svevo</strain>
    </source>
</reference>
<dbReference type="SUPFAM" id="SSF52540">
    <property type="entry name" value="P-loop containing nucleoside triphosphate hydrolases"/>
    <property type="match status" value="1"/>
</dbReference>
<dbReference type="InterPro" id="IPR027417">
    <property type="entry name" value="P-loop_NTPase"/>
</dbReference>
<evidence type="ECO:0000256" key="4">
    <source>
        <dbReference type="ARBA" id="ARBA00022840"/>
    </source>
</evidence>
<evidence type="ECO:0000256" key="7">
    <source>
        <dbReference type="PROSITE-ProRule" id="PRU00283"/>
    </source>
</evidence>
<dbReference type="PRINTS" id="PR00380">
    <property type="entry name" value="KINESINHEAVY"/>
</dbReference>
<feature type="compositionally biased region" description="Basic residues" evidence="9">
    <location>
        <begin position="912"/>
        <end position="923"/>
    </location>
</feature>
<comment type="similarity">
    <text evidence="1">Belongs to the TRAFAC class myosin-kinesin ATPase superfamily. Kinesin family. KIN-7 subfamily.</text>
</comment>
<dbReference type="InterPro" id="IPR001752">
    <property type="entry name" value="Kinesin_motor_dom"/>
</dbReference>
<dbReference type="GO" id="GO:0008017">
    <property type="term" value="F:microtubule binding"/>
    <property type="evidence" value="ECO:0007669"/>
    <property type="project" value="InterPro"/>
</dbReference>
<proteinExistence type="inferred from homology"/>
<evidence type="ECO:0000259" key="10">
    <source>
        <dbReference type="PROSITE" id="PS50067"/>
    </source>
</evidence>
<accession>A0A9R0ZUD2</accession>
<dbReference type="PANTHER" id="PTHR47968:SF9">
    <property type="entry name" value="KINESIN-LIKE PROTEIN KIN-7K, CHLOROPLASTIC ISOFORM X1"/>
    <property type="match status" value="1"/>
</dbReference>
<evidence type="ECO:0000256" key="5">
    <source>
        <dbReference type="ARBA" id="ARBA00023054"/>
    </source>
</evidence>
<evidence type="ECO:0000313" key="12">
    <source>
        <dbReference type="Proteomes" id="UP000324705"/>
    </source>
</evidence>
<dbReference type="SMART" id="SM00129">
    <property type="entry name" value="KISc"/>
    <property type="match status" value="1"/>
</dbReference>
<feature type="compositionally biased region" description="Basic residues" evidence="9">
    <location>
        <begin position="1"/>
        <end position="51"/>
    </location>
</feature>
<dbReference type="Pfam" id="PF00225">
    <property type="entry name" value="Kinesin"/>
    <property type="match status" value="1"/>
</dbReference>
<dbReference type="PANTHER" id="PTHR47968">
    <property type="entry name" value="CENTROMERE PROTEIN E"/>
    <property type="match status" value="1"/>
</dbReference>
<name>A0A9R0ZUD2_TRITD</name>
<dbReference type="Gramene" id="TRITD7Bv1G028390.3">
    <property type="protein sequence ID" value="TRITD7Bv1G028390.3"/>
    <property type="gene ID" value="TRITD7Bv1G028390"/>
</dbReference>
<dbReference type="PROSITE" id="PS50067">
    <property type="entry name" value="KINESIN_MOTOR_2"/>
    <property type="match status" value="1"/>
</dbReference>
<feature type="region of interest" description="Disordered" evidence="9">
    <location>
        <begin position="1"/>
        <end position="64"/>
    </location>
</feature>
<evidence type="ECO:0000256" key="9">
    <source>
        <dbReference type="SAM" id="MobiDB-lite"/>
    </source>
</evidence>
<feature type="region of interest" description="Disordered" evidence="9">
    <location>
        <begin position="809"/>
        <end position="834"/>
    </location>
</feature>
<feature type="compositionally biased region" description="Basic and acidic residues" evidence="9">
    <location>
        <begin position="924"/>
        <end position="937"/>
    </location>
</feature>
<evidence type="ECO:0000256" key="1">
    <source>
        <dbReference type="ARBA" id="ARBA00007310"/>
    </source>
</evidence>
<feature type="binding site" evidence="7">
    <location>
        <begin position="166"/>
        <end position="173"/>
    </location>
    <ligand>
        <name>ATP</name>
        <dbReference type="ChEBI" id="CHEBI:30616"/>
    </ligand>
</feature>
<dbReference type="GO" id="GO:0003777">
    <property type="term" value="F:microtubule motor activity"/>
    <property type="evidence" value="ECO:0007669"/>
    <property type="project" value="InterPro"/>
</dbReference>
<feature type="domain" description="Kinesin motor" evidence="10">
    <location>
        <begin position="73"/>
        <end position="399"/>
    </location>
</feature>
<keyword evidence="6 7" id="KW-0505">Motor protein</keyword>
<keyword evidence="4 7" id="KW-0067">ATP-binding</keyword>
<dbReference type="EMBL" id="LT934124">
    <property type="protein sequence ID" value="VAI84061.1"/>
    <property type="molecule type" value="Genomic_DNA"/>
</dbReference>
<feature type="compositionally biased region" description="Polar residues" evidence="9">
    <location>
        <begin position="815"/>
        <end position="825"/>
    </location>
</feature>
<evidence type="ECO:0000256" key="3">
    <source>
        <dbReference type="ARBA" id="ARBA00022741"/>
    </source>
</evidence>
<dbReference type="GO" id="GO:0005524">
    <property type="term" value="F:ATP binding"/>
    <property type="evidence" value="ECO:0007669"/>
    <property type="project" value="UniProtKB-UniRule"/>
</dbReference>
<dbReference type="Proteomes" id="UP000324705">
    <property type="component" value="Chromosome 7B"/>
</dbReference>
<keyword evidence="3 7" id="KW-0547">Nucleotide-binding</keyword>
<evidence type="ECO:0000256" key="6">
    <source>
        <dbReference type="ARBA" id="ARBA00023175"/>
    </source>
</evidence>
<dbReference type="Gene3D" id="3.40.850.10">
    <property type="entry name" value="Kinesin motor domain"/>
    <property type="match status" value="1"/>
</dbReference>
<keyword evidence="2" id="KW-0493">Microtubule</keyword>
<evidence type="ECO:0000256" key="8">
    <source>
        <dbReference type="SAM" id="Coils"/>
    </source>
</evidence>
<feature type="coiled-coil region" evidence="8">
    <location>
        <begin position="401"/>
        <end position="488"/>
    </location>
</feature>
<dbReference type="InterPro" id="IPR027640">
    <property type="entry name" value="Kinesin-like_fam"/>
</dbReference>
<keyword evidence="12" id="KW-1185">Reference proteome</keyword>
<dbReference type="InterPro" id="IPR036961">
    <property type="entry name" value="Kinesin_motor_dom_sf"/>
</dbReference>
<feature type="region of interest" description="Disordered" evidence="9">
    <location>
        <begin position="897"/>
        <end position="948"/>
    </location>
</feature>
<dbReference type="AlphaFoldDB" id="A0A9R0ZUD2"/>
<dbReference type="OMA" id="WIRAMRT"/>
<dbReference type="GO" id="GO:0005874">
    <property type="term" value="C:microtubule"/>
    <property type="evidence" value="ECO:0007669"/>
    <property type="project" value="UniProtKB-KW"/>
</dbReference>
<feature type="coiled-coil region" evidence="8">
    <location>
        <begin position="751"/>
        <end position="778"/>
    </location>
</feature>
<protein>
    <recommendedName>
        <fullName evidence="10">Kinesin motor domain-containing protein</fullName>
    </recommendedName>
</protein>
<dbReference type="FunFam" id="3.40.850.10:FF:000014">
    <property type="entry name" value="Kinesin-like protein KIN-7G"/>
    <property type="match status" value="1"/>
</dbReference>
<dbReference type="CDD" id="cd01374">
    <property type="entry name" value="KISc_CENP_E"/>
    <property type="match status" value="1"/>
</dbReference>
<evidence type="ECO:0000256" key="2">
    <source>
        <dbReference type="ARBA" id="ARBA00022701"/>
    </source>
</evidence>
<sequence>MPPMGRRRGGRRRGRTRRRTPPRRPGRGSRRSSRPRRSTSRGPGRCRRPRRASPPPSASGRSGLLRLRRYSARGLVGLWIRAMRTDTGGGFVCVCGSSREIRQGEEIAWYADGETIVRSEHNPNIAYAYDRVFGPTTTTQQVYDVAAQHVVSGAMQGINGTIFAYGVTSSGKTHTMHGDQRSPGIIPLAVKDAFGIIQETLNREFLLRVSYLEIYNEVVNDLLNPAGKNLRVREDLQGTFVEGIKEEVVLSPTHVLSLIAAGEEHRHVGSTNFNLLSSRSHTIFTLTVESSPCCESNEGETNLIDLAGSESSRAETTGARRKEGSYINKSLLTLGTVISKLTDGKATHVPFRNSKLTRLLQSSLSGQGRVSLICTVTPASSNSEETHNTLKFAHRSKHIEIQALQNKIIDEKSLIKKYQSEIRQLREELEQLKRGIFTATPLEDVTEDNIILWKQKLEDGNVKLQSRLEQEEEAKAALLGRIQRLTKLILVSTRATQTTRSSQHPGTRRRHSFGEGELAYLPHRRRDIIVNSDRNELVMPREGFGEALEMSPKEEKQSRKGLLNWFKLRKRDSGSATLACSDGGKSSLTKSFTAPSKRLEDGINFLSEQRTWNSMLDENVPADFLSVDLGIPSDSSPLEDILSVQSVSRKREILDDVDLLREQLKISSGEAVLHANVVKHLTEEAGISGMSKQIEMERMANDEIKCKQQIVSLENQNAHSVADSQEKLDTSELSPYYAKILKQLNEKAFQLEVKTADNRILEDQLEKKASECEELQETVVYLKELIVQALQIDEFLPERIRLQQQTGIGHDVGSQGHNDNPLSSDVSEKPLENTSQSEIDELKQKLCELTEAKAQLEVRNQELLEESMYAKGLASAAGVELRALSEEVTKLVKQNEKLASEVESARNSTPRRASHSPKAARKGSHVERHEPGGKRDTNSSSQREQALEAMLAEKDQREAELEKKIEESKQKEAFLEGELANIWTLVAKLRKAEGNCKDDSDAIHTIV</sequence>
<dbReference type="GO" id="GO:0007018">
    <property type="term" value="P:microtubule-based movement"/>
    <property type="evidence" value="ECO:0007669"/>
    <property type="project" value="InterPro"/>
</dbReference>
<gene>
    <name evidence="11" type="ORF">TRITD_7Bv1G028390</name>
</gene>
<keyword evidence="5 8" id="KW-0175">Coiled coil</keyword>